<keyword evidence="3" id="KW-1185">Reference proteome</keyword>
<reference evidence="2 3" key="1">
    <citation type="submission" date="2017-04" db="EMBL/GenBank/DDBJ databases">
        <title>The new phylogeny of genus Mycobacterium.</title>
        <authorList>
            <person name="Tortoli E."/>
            <person name="Trovato A."/>
            <person name="Cirillo D.M."/>
        </authorList>
    </citation>
    <scope>NUCLEOTIDE SEQUENCE [LARGE SCALE GENOMIC DNA]</scope>
    <source>
        <strain evidence="2 3">KCTC 19819</strain>
    </source>
</reference>
<feature type="chain" id="PRO_5041702000" description="Sensor domain-containing protein" evidence="1">
    <location>
        <begin position="24"/>
        <end position="223"/>
    </location>
</feature>
<keyword evidence="1" id="KW-0732">Signal</keyword>
<gene>
    <name evidence="2" type="ORF">B8W67_13680</name>
</gene>
<proteinExistence type="predicted"/>
<accession>A0AA91PCV6</accession>
<dbReference type="RefSeq" id="WP_085304511.1">
    <property type="nucleotide sequence ID" value="NZ_AP022594.1"/>
</dbReference>
<comment type="caution">
    <text evidence="2">The sequence shown here is derived from an EMBL/GenBank/DDBJ whole genome shotgun (WGS) entry which is preliminary data.</text>
</comment>
<name>A0AA91PCV6_9MYCO</name>
<sequence length="223" mass="23236">MKKRLLAAAAAAAIALGAAPSAAADPFGPPEPAPPVFDVSALPIPSANWQPIVHYDRVMDFYPGMGACSWGGVPVDTDLDPRVQSTSPVYVADLRPAGFGGDTQGWFGTVSAARFASVDDASYALSAYRRYLDACPTAPENPAGYHNDAVGTSALDPTLAHALIETDINWVEVFAAATDKGLVELALIHPKDGPVEFQYNPAAITNALKTADVDALTDAGVQL</sequence>
<protein>
    <recommendedName>
        <fullName evidence="4">Sensor domain-containing protein</fullName>
    </recommendedName>
</protein>
<dbReference type="EMBL" id="NCXO01000032">
    <property type="protein sequence ID" value="OSC32799.1"/>
    <property type="molecule type" value="Genomic_DNA"/>
</dbReference>
<feature type="signal peptide" evidence="1">
    <location>
        <begin position="1"/>
        <end position="23"/>
    </location>
</feature>
<organism evidence="2 3">
    <name type="scientific">Mycolicibacillus koreensis</name>
    <dbReference type="NCBI Taxonomy" id="1069220"/>
    <lineage>
        <taxon>Bacteria</taxon>
        <taxon>Bacillati</taxon>
        <taxon>Actinomycetota</taxon>
        <taxon>Actinomycetes</taxon>
        <taxon>Mycobacteriales</taxon>
        <taxon>Mycobacteriaceae</taxon>
        <taxon>Mycolicibacillus</taxon>
    </lineage>
</organism>
<dbReference type="Proteomes" id="UP000193577">
    <property type="component" value="Unassembled WGS sequence"/>
</dbReference>
<evidence type="ECO:0000313" key="2">
    <source>
        <dbReference type="EMBL" id="OSC32799.1"/>
    </source>
</evidence>
<evidence type="ECO:0008006" key="4">
    <source>
        <dbReference type="Google" id="ProtNLM"/>
    </source>
</evidence>
<evidence type="ECO:0000313" key="3">
    <source>
        <dbReference type="Proteomes" id="UP000193577"/>
    </source>
</evidence>
<dbReference type="AlphaFoldDB" id="A0AA91PCV6"/>
<evidence type="ECO:0000256" key="1">
    <source>
        <dbReference type="SAM" id="SignalP"/>
    </source>
</evidence>